<accession>A0ACB8ET08</accession>
<protein>
    <submittedName>
        <fullName evidence="1">Uncharacterized protein</fullName>
    </submittedName>
</protein>
<dbReference type="Proteomes" id="UP000827872">
    <property type="component" value="Linkage Group LG07"/>
</dbReference>
<proteinExistence type="predicted"/>
<comment type="caution">
    <text evidence="1">The sequence shown here is derived from an EMBL/GenBank/DDBJ whole genome shotgun (WGS) entry which is preliminary data.</text>
</comment>
<organism evidence="1 2">
    <name type="scientific">Sphaerodactylus townsendi</name>
    <dbReference type="NCBI Taxonomy" id="933632"/>
    <lineage>
        <taxon>Eukaryota</taxon>
        <taxon>Metazoa</taxon>
        <taxon>Chordata</taxon>
        <taxon>Craniata</taxon>
        <taxon>Vertebrata</taxon>
        <taxon>Euteleostomi</taxon>
        <taxon>Lepidosauria</taxon>
        <taxon>Squamata</taxon>
        <taxon>Bifurcata</taxon>
        <taxon>Gekkota</taxon>
        <taxon>Sphaerodactylidae</taxon>
        <taxon>Sphaerodactylus</taxon>
    </lineage>
</organism>
<evidence type="ECO:0000313" key="2">
    <source>
        <dbReference type="Proteomes" id="UP000827872"/>
    </source>
</evidence>
<gene>
    <name evidence="1" type="ORF">K3G42_027361</name>
</gene>
<evidence type="ECO:0000313" key="1">
    <source>
        <dbReference type="EMBL" id="KAH7995648.1"/>
    </source>
</evidence>
<keyword evidence="2" id="KW-1185">Reference proteome</keyword>
<reference evidence="1" key="1">
    <citation type="submission" date="2021-08" db="EMBL/GenBank/DDBJ databases">
        <title>The first chromosome-level gecko genome reveals the dynamic sex chromosomes of Neotropical dwarf geckos (Sphaerodactylidae: Sphaerodactylus).</title>
        <authorList>
            <person name="Pinto B.J."/>
            <person name="Keating S.E."/>
            <person name="Gamble T."/>
        </authorList>
    </citation>
    <scope>NUCLEOTIDE SEQUENCE</scope>
    <source>
        <strain evidence="1">TG3544</strain>
    </source>
</reference>
<sequence length="113" mass="13065">MLSVVHRIIGHKEAICMDNVYMKFFLIAEQTELCIQRGVATGKSHLCARVSCCCSRRIAAQALCKFCNQGKIQTIVTRIYFAYKSFIFVVFTLFWLKLFVRTEQYNPAKNIDL</sequence>
<name>A0ACB8ET08_9SAUR</name>
<dbReference type="EMBL" id="CM037620">
    <property type="protein sequence ID" value="KAH7995648.1"/>
    <property type="molecule type" value="Genomic_DNA"/>
</dbReference>